<evidence type="ECO:0000313" key="2">
    <source>
        <dbReference type="Proteomes" id="UP000236893"/>
    </source>
</evidence>
<reference evidence="1 2" key="1">
    <citation type="submission" date="2018-01" db="EMBL/GenBank/DDBJ databases">
        <authorList>
            <person name="Gaut B.S."/>
            <person name="Morton B.R."/>
            <person name="Clegg M.T."/>
            <person name="Duvall M.R."/>
        </authorList>
    </citation>
    <scope>NUCLEOTIDE SEQUENCE [LARGE SCALE GENOMIC DNA]</scope>
    <source>
        <strain evidence="1 2">HR-AV</strain>
    </source>
</reference>
<dbReference type="AlphaFoldDB" id="A0A2S5A1J8"/>
<dbReference type="Proteomes" id="UP000236893">
    <property type="component" value="Unassembled WGS sequence"/>
</dbReference>
<accession>A0A2S5A1J8</accession>
<comment type="caution">
    <text evidence="1">The sequence shown here is derived from an EMBL/GenBank/DDBJ whole genome shotgun (WGS) entry which is preliminary data.</text>
</comment>
<name>A0A2S5A1J8_9SPHI</name>
<evidence type="ECO:0000313" key="1">
    <source>
        <dbReference type="EMBL" id="POY36446.1"/>
    </source>
</evidence>
<organism evidence="1 2">
    <name type="scientific">Solitalea longa</name>
    <dbReference type="NCBI Taxonomy" id="2079460"/>
    <lineage>
        <taxon>Bacteria</taxon>
        <taxon>Pseudomonadati</taxon>
        <taxon>Bacteroidota</taxon>
        <taxon>Sphingobacteriia</taxon>
        <taxon>Sphingobacteriales</taxon>
        <taxon>Sphingobacteriaceae</taxon>
        <taxon>Solitalea</taxon>
    </lineage>
</organism>
<dbReference type="EMBL" id="PQVF01000007">
    <property type="protein sequence ID" value="POY36446.1"/>
    <property type="molecule type" value="Genomic_DNA"/>
</dbReference>
<protein>
    <submittedName>
        <fullName evidence="1">Uncharacterized protein</fullName>
    </submittedName>
</protein>
<proteinExistence type="predicted"/>
<sequence>MVYDGGSDVGYAELYLSGKYIMADIFYKPNVRIEIYRPYVVYLNNAVFKIMLTTRVELKAPIEYISEQLENRNDMDGVDYIYDDF</sequence>
<keyword evidence="2" id="KW-1185">Reference proteome</keyword>
<gene>
    <name evidence="1" type="ORF">C3K47_11935</name>
</gene>